<reference evidence="1 2" key="1">
    <citation type="journal article" date="2015" name="Genome Biol. Evol.">
        <title>Comparative Genomics of a Bacterivorous Green Alga Reveals Evolutionary Causalities and Consequences of Phago-Mixotrophic Mode of Nutrition.</title>
        <authorList>
            <person name="Burns J.A."/>
            <person name="Paasch A."/>
            <person name="Narechania A."/>
            <person name="Kim E."/>
        </authorList>
    </citation>
    <scope>NUCLEOTIDE SEQUENCE [LARGE SCALE GENOMIC DNA]</scope>
    <source>
        <strain evidence="1 2">PLY_AMNH</strain>
    </source>
</reference>
<accession>A0AAE0F1B0</accession>
<comment type="caution">
    <text evidence="1">The sequence shown here is derived from an EMBL/GenBank/DDBJ whole genome shotgun (WGS) entry which is preliminary data.</text>
</comment>
<sequence>MQANLKVCTHGHVKSLIPSISSTSRRRLSFFGYANDQYSPAGTPHQLRGPLQCEEKLQCRSSIRTEETMISQLAMADKIKLHELSAVLPCVGVIVSEQPEILQLRASELAQWMVSVKADFPLMDVQQALLESPELIFESPTTLATRRQVFMKTLSKLRPQWELGRLREVVDECIYSEPDLLTEGRPPTICIRNNRVLLSRNHSASRAFLLDS</sequence>
<dbReference type="Proteomes" id="UP001190700">
    <property type="component" value="Unassembled WGS sequence"/>
</dbReference>
<organism evidence="1 2">
    <name type="scientific">Cymbomonas tetramitiformis</name>
    <dbReference type="NCBI Taxonomy" id="36881"/>
    <lineage>
        <taxon>Eukaryota</taxon>
        <taxon>Viridiplantae</taxon>
        <taxon>Chlorophyta</taxon>
        <taxon>Pyramimonadophyceae</taxon>
        <taxon>Pyramimonadales</taxon>
        <taxon>Pyramimonadaceae</taxon>
        <taxon>Cymbomonas</taxon>
    </lineage>
</organism>
<protein>
    <submittedName>
        <fullName evidence="1">Uncharacterized protein</fullName>
    </submittedName>
</protein>
<evidence type="ECO:0000313" key="1">
    <source>
        <dbReference type="EMBL" id="KAK3246685.1"/>
    </source>
</evidence>
<evidence type="ECO:0000313" key="2">
    <source>
        <dbReference type="Proteomes" id="UP001190700"/>
    </source>
</evidence>
<dbReference type="AlphaFoldDB" id="A0AAE0F1B0"/>
<dbReference type="EMBL" id="LGRX02029569">
    <property type="protein sequence ID" value="KAK3246685.1"/>
    <property type="molecule type" value="Genomic_DNA"/>
</dbReference>
<keyword evidence="2" id="KW-1185">Reference proteome</keyword>
<gene>
    <name evidence="1" type="ORF">CYMTET_43786</name>
</gene>
<proteinExistence type="predicted"/>
<name>A0AAE0F1B0_9CHLO</name>